<keyword evidence="14" id="KW-0378">Hydrolase</keyword>
<dbReference type="PANTHER" id="PTHR43079">
    <property type="entry name" value="PROBABLE CADMIUM/ZINC-TRANSPORTING ATPASE HMA1"/>
    <property type="match status" value="1"/>
</dbReference>
<accession>A0A1J5SAY2</accession>
<dbReference type="Gene3D" id="2.70.150.10">
    <property type="entry name" value="Calcium-transporting ATPase, cytoplasmic transduction domain A"/>
    <property type="match status" value="1"/>
</dbReference>
<dbReference type="InterPro" id="IPR023299">
    <property type="entry name" value="ATPase_P-typ_cyto_dom_N"/>
</dbReference>
<feature type="transmembrane region" description="Helical" evidence="12">
    <location>
        <begin position="613"/>
        <end position="632"/>
    </location>
</feature>
<feature type="transmembrane region" description="Helical" evidence="12">
    <location>
        <begin position="63"/>
        <end position="81"/>
    </location>
</feature>
<dbReference type="PANTHER" id="PTHR43079:SF1">
    <property type="entry name" value="CADMIUM_ZINC-TRANSPORTING ATPASE HMA1, CHLOROPLASTIC-RELATED"/>
    <property type="match status" value="1"/>
</dbReference>
<dbReference type="GO" id="GO:0005524">
    <property type="term" value="F:ATP binding"/>
    <property type="evidence" value="ECO:0007669"/>
    <property type="project" value="UniProtKB-KW"/>
</dbReference>
<dbReference type="GO" id="GO:0016020">
    <property type="term" value="C:membrane"/>
    <property type="evidence" value="ECO:0007669"/>
    <property type="project" value="UniProtKB-SubCell"/>
</dbReference>
<protein>
    <submittedName>
        <fullName evidence="14">Putative cadmium-transporting ATPase</fullName>
        <ecNumber evidence="14">3.6.3.3</ecNumber>
    </submittedName>
</protein>
<evidence type="ECO:0000256" key="9">
    <source>
        <dbReference type="ARBA" id="ARBA00022989"/>
    </source>
</evidence>
<dbReference type="GO" id="GO:0019829">
    <property type="term" value="F:ATPase-coupled monoatomic cation transmembrane transporter activity"/>
    <property type="evidence" value="ECO:0007669"/>
    <property type="project" value="InterPro"/>
</dbReference>
<evidence type="ECO:0000313" key="14">
    <source>
        <dbReference type="EMBL" id="OIR05115.1"/>
    </source>
</evidence>
<feature type="compositionally biased region" description="Basic and acidic residues" evidence="11">
    <location>
        <begin position="1"/>
        <end position="26"/>
    </location>
</feature>
<evidence type="ECO:0000256" key="10">
    <source>
        <dbReference type="ARBA" id="ARBA00023136"/>
    </source>
</evidence>
<dbReference type="FunFam" id="2.70.150.10:FF:000002">
    <property type="entry name" value="Copper-transporting ATPase 1, putative"/>
    <property type="match status" value="1"/>
</dbReference>
<feature type="domain" description="P-type ATPase A" evidence="13">
    <location>
        <begin position="148"/>
        <end position="248"/>
    </location>
</feature>
<dbReference type="InterPro" id="IPR044492">
    <property type="entry name" value="P_typ_ATPase_HD_dom"/>
</dbReference>
<feature type="transmembrane region" description="Helical" evidence="12">
    <location>
        <begin position="300"/>
        <end position="324"/>
    </location>
</feature>
<keyword evidence="10 12" id="KW-0472">Membrane</keyword>
<dbReference type="PRINTS" id="PR00119">
    <property type="entry name" value="CATATPASE"/>
</dbReference>
<keyword evidence="6" id="KW-0067">ATP-binding</keyword>
<dbReference type="SUPFAM" id="SSF81665">
    <property type="entry name" value="Calcium ATPase, transmembrane domain M"/>
    <property type="match status" value="1"/>
</dbReference>
<keyword evidence="4" id="KW-0479">Metal-binding</keyword>
<keyword evidence="3 12" id="KW-0812">Transmembrane</keyword>
<dbReference type="EMBL" id="MLJW01000052">
    <property type="protein sequence ID" value="OIR05115.1"/>
    <property type="molecule type" value="Genomic_DNA"/>
</dbReference>
<keyword evidence="9 12" id="KW-1133">Transmembrane helix</keyword>
<keyword evidence="7" id="KW-0460">Magnesium</keyword>
<comment type="subcellular location">
    <subcellularLocation>
        <location evidence="1">Membrane</location>
        <topology evidence="1">Multi-pass membrane protein</topology>
    </subcellularLocation>
</comment>
<feature type="transmembrane region" description="Helical" evidence="12">
    <location>
        <begin position="38"/>
        <end position="56"/>
    </location>
</feature>
<sequence length="670" mass="69757">MPHSSHDEHGHDSHDHPDHDHHDHGGAPEWLPHWIQHHWTAATIGGAGLFLVVGFVGERLLGLPASAALACYLLAYTFGGIDVAREALPGLFRGKFDTDLLMLAAAAGAAVLGKWPEGAFLLFLFSLGHAAEHHALDRARHAVDALGELMPRKAMVKRGERLEETAVEQLAIGDLVVVRPGDRIATDGVVHAGASSVDQSAVTGESVPVARGPGDTVFAGTINLDRALEVGVTHLARDNTLARVMRLVAEARENKSRSQRFAETFTRRFVPAVLVLTALVVVVPPLAFHASWSDSFYRAMLVLVAASPCALAIGTPAAVLAGIAQAARRGVLIKGGVHLENLGRLQTVAFDKTGTLTSGRFSVTAVNPIDGAGVDEILATAASVEDRSSHPLAQAIVAEARRRSLSFPSAEGMQNLSGRGVSARVGGAEVLIGALRAFEDDPAFSRDGHSVREAVSRLETDGQTAVIVRRAGAFLGVIGLADQPRPNVGNAILRLERQGVAHRVMLTGDNAAVAQRVAAATGMTDVRAGLLPENKLDAIRELQAAHGPVAMVGDGVNDAPALATATVGVAMGVAGTAVALETADVALMGDDLGKLAFAVGLSRATRRIITQNLVIALGVIALLLAAALAGAIPLSVAVALHEGSTVAVALNALRLLAWNDGDERRPAPAV</sequence>
<dbReference type="InterPro" id="IPR023214">
    <property type="entry name" value="HAD_sf"/>
</dbReference>
<evidence type="ECO:0000256" key="8">
    <source>
        <dbReference type="ARBA" id="ARBA00022967"/>
    </source>
</evidence>
<dbReference type="InterPro" id="IPR018303">
    <property type="entry name" value="ATPase_P-typ_P_site"/>
</dbReference>
<dbReference type="Gene3D" id="3.40.1110.10">
    <property type="entry name" value="Calcium-transporting ATPase, cytoplasmic domain N"/>
    <property type="match status" value="1"/>
</dbReference>
<feature type="region of interest" description="Disordered" evidence="11">
    <location>
        <begin position="1"/>
        <end position="27"/>
    </location>
</feature>
<evidence type="ECO:0000256" key="11">
    <source>
        <dbReference type="SAM" id="MobiDB-lite"/>
    </source>
</evidence>
<dbReference type="Gene3D" id="3.40.50.1000">
    <property type="entry name" value="HAD superfamily/HAD-like"/>
    <property type="match status" value="1"/>
</dbReference>
<dbReference type="GO" id="GO:0046872">
    <property type="term" value="F:metal ion binding"/>
    <property type="evidence" value="ECO:0007669"/>
    <property type="project" value="UniProtKB-KW"/>
</dbReference>
<evidence type="ECO:0000256" key="12">
    <source>
        <dbReference type="SAM" id="Phobius"/>
    </source>
</evidence>
<dbReference type="NCBIfam" id="TIGR01512">
    <property type="entry name" value="ATPase-IB2_Cd"/>
    <property type="match status" value="1"/>
</dbReference>
<reference evidence="14" key="1">
    <citation type="submission" date="2016-10" db="EMBL/GenBank/DDBJ databases">
        <title>Sequence of Gallionella enrichment culture.</title>
        <authorList>
            <person name="Poehlein A."/>
            <person name="Muehling M."/>
            <person name="Daniel R."/>
        </authorList>
    </citation>
    <scope>NUCLEOTIDE SEQUENCE</scope>
</reference>
<dbReference type="NCBIfam" id="TIGR01525">
    <property type="entry name" value="ATPase-IB_hvy"/>
    <property type="match status" value="1"/>
</dbReference>
<gene>
    <name evidence="14" type="primary">cadA_2</name>
    <name evidence="14" type="ORF">GALL_126730</name>
</gene>
<dbReference type="PRINTS" id="PR00941">
    <property type="entry name" value="CDATPASE"/>
</dbReference>
<comment type="caution">
    <text evidence="14">The sequence shown here is derived from an EMBL/GenBank/DDBJ whole genome shotgun (WGS) entry which is preliminary data.</text>
</comment>
<dbReference type="SUPFAM" id="SSF56784">
    <property type="entry name" value="HAD-like"/>
    <property type="match status" value="1"/>
</dbReference>
<dbReference type="SFLD" id="SFLDS00003">
    <property type="entry name" value="Haloacid_Dehalogenase"/>
    <property type="match status" value="1"/>
</dbReference>
<dbReference type="Pfam" id="PF00702">
    <property type="entry name" value="Hydrolase"/>
    <property type="match status" value="1"/>
</dbReference>
<evidence type="ECO:0000256" key="7">
    <source>
        <dbReference type="ARBA" id="ARBA00022842"/>
    </source>
</evidence>
<dbReference type="NCBIfam" id="TIGR01494">
    <property type="entry name" value="ATPase_P-type"/>
    <property type="match status" value="1"/>
</dbReference>
<dbReference type="PROSITE" id="PS00154">
    <property type="entry name" value="ATPASE_E1_E2"/>
    <property type="match status" value="1"/>
</dbReference>
<dbReference type="GO" id="GO:0016887">
    <property type="term" value="F:ATP hydrolysis activity"/>
    <property type="evidence" value="ECO:0007669"/>
    <property type="project" value="InterPro"/>
</dbReference>
<dbReference type="InterPro" id="IPR051949">
    <property type="entry name" value="Cation_Transport_ATPase"/>
</dbReference>
<dbReference type="InterPro" id="IPR036412">
    <property type="entry name" value="HAD-like_sf"/>
</dbReference>
<dbReference type="InterPro" id="IPR059000">
    <property type="entry name" value="ATPase_P-type_domA"/>
</dbReference>
<dbReference type="EC" id="3.6.3.3" evidence="14"/>
<dbReference type="Pfam" id="PF00122">
    <property type="entry name" value="E1-E2_ATPase"/>
    <property type="match status" value="1"/>
</dbReference>
<evidence type="ECO:0000256" key="6">
    <source>
        <dbReference type="ARBA" id="ARBA00022840"/>
    </source>
</evidence>
<name>A0A1J5SAY2_9ZZZZ</name>
<dbReference type="InterPro" id="IPR008250">
    <property type="entry name" value="ATPase_P-typ_transduc_dom_A_sf"/>
</dbReference>
<dbReference type="SUPFAM" id="SSF81653">
    <property type="entry name" value="Calcium ATPase, transduction domain A"/>
    <property type="match status" value="1"/>
</dbReference>
<evidence type="ECO:0000256" key="2">
    <source>
        <dbReference type="ARBA" id="ARBA00006024"/>
    </source>
</evidence>
<dbReference type="SFLD" id="SFLDG00002">
    <property type="entry name" value="C1.7:_P-type_atpase_like"/>
    <property type="match status" value="1"/>
</dbReference>
<evidence type="ECO:0000259" key="13">
    <source>
        <dbReference type="Pfam" id="PF00122"/>
    </source>
</evidence>
<dbReference type="InterPro" id="IPR001757">
    <property type="entry name" value="P_typ_ATPase"/>
</dbReference>
<dbReference type="InterPro" id="IPR027256">
    <property type="entry name" value="P-typ_ATPase_IB"/>
</dbReference>
<feature type="transmembrane region" description="Helical" evidence="12">
    <location>
        <begin position="101"/>
        <end position="125"/>
    </location>
</feature>
<comment type="similarity">
    <text evidence="2">Belongs to the cation transport ATPase (P-type) (TC 3.A.3) family. Type IB subfamily.</text>
</comment>
<proteinExistence type="inferred from homology"/>
<dbReference type="InterPro" id="IPR023298">
    <property type="entry name" value="ATPase_P-typ_TM_dom_sf"/>
</dbReference>
<organism evidence="14">
    <name type="scientific">mine drainage metagenome</name>
    <dbReference type="NCBI Taxonomy" id="410659"/>
    <lineage>
        <taxon>unclassified sequences</taxon>
        <taxon>metagenomes</taxon>
        <taxon>ecological metagenomes</taxon>
    </lineage>
</organism>
<evidence type="ECO:0000256" key="3">
    <source>
        <dbReference type="ARBA" id="ARBA00022692"/>
    </source>
</evidence>
<evidence type="ECO:0000256" key="1">
    <source>
        <dbReference type="ARBA" id="ARBA00004141"/>
    </source>
</evidence>
<keyword evidence="5" id="KW-0547">Nucleotide-binding</keyword>
<feature type="transmembrane region" description="Helical" evidence="12">
    <location>
        <begin position="269"/>
        <end position="288"/>
    </location>
</feature>
<evidence type="ECO:0000256" key="5">
    <source>
        <dbReference type="ARBA" id="ARBA00022741"/>
    </source>
</evidence>
<keyword evidence="8" id="KW-1278">Translocase</keyword>
<dbReference type="AlphaFoldDB" id="A0A1J5SAY2"/>
<dbReference type="SFLD" id="SFLDF00027">
    <property type="entry name" value="p-type_atpase"/>
    <property type="match status" value="1"/>
</dbReference>
<evidence type="ECO:0000256" key="4">
    <source>
        <dbReference type="ARBA" id="ARBA00022723"/>
    </source>
</evidence>